<name>A0A2U3KNT0_9FIRM</name>
<reference evidence="2" key="1">
    <citation type="submission" date="2018-02" db="EMBL/GenBank/DDBJ databases">
        <authorList>
            <person name="Hausmann B."/>
        </authorList>
    </citation>
    <scope>NUCLEOTIDE SEQUENCE [LARGE SCALE GENOMIC DNA]</scope>
    <source>
        <strain evidence="2">Peat soil MAG SbF1</strain>
    </source>
</reference>
<evidence type="ECO:0000313" key="2">
    <source>
        <dbReference type="Proteomes" id="UP000238916"/>
    </source>
</evidence>
<organism evidence="1 2">
    <name type="scientific">Candidatus Desulfosporosinus infrequens</name>
    <dbReference type="NCBI Taxonomy" id="2043169"/>
    <lineage>
        <taxon>Bacteria</taxon>
        <taxon>Bacillati</taxon>
        <taxon>Bacillota</taxon>
        <taxon>Clostridia</taxon>
        <taxon>Eubacteriales</taxon>
        <taxon>Desulfitobacteriaceae</taxon>
        <taxon>Desulfosporosinus</taxon>
    </lineage>
</organism>
<dbReference type="Proteomes" id="UP000238916">
    <property type="component" value="Unassembled WGS sequence"/>
</dbReference>
<accession>A0A2U3KNT0</accession>
<dbReference type="EMBL" id="OMOF01000165">
    <property type="protein sequence ID" value="SPF41259.1"/>
    <property type="molecule type" value="Genomic_DNA"/>
</dbReference>
<sequence length="69" mass="8051">MKLDKVIDLKDGLKQRFDEIVQTINSRDSLLEEFDEVIFNALVEKIEVLTPAHFVLELKSGMRVVEFEE</sequence>
<proteinExistence type="predicted"/>
<gene>
    <name evidence="1" type="ORF">SBF1_2470017</name>
</gene>
<dbReference type="AlphaFoldDB" id="A0A2U3KNT0"/>
<protein>
    <submittedName>
        <fullName evidence="1">Uncharacterized protein</fullName>
    </submittedName>
</protein>
<evidence type="ECO:0000313" key="1">
    <source>
        <dbReference type="EMBL" id="SPF41259.1"/>
    </source>
</evidence>